<feature type="compositionally biased region" description="Basic and acidic residues" evidence="1">
    <location>
        <begin position="220"/>
        <end position="233"/>
    </location>
</feature>
<comment type="caution">
    <text evidence="2">The sequence shown here is derived from an EMBL/GenBank/DDBJ whole genome shotgun (WGS) entry which is preliminary data.</text>
</comment>
<keyword evidence="3" id="KW-1185">Reference proteome</keyword>
<feature type="region of interest" description="Disordered" evidence="1">
    <location>
        <begin position="271"/>
        <end position="357"/>
    </location>
</feature>
<feature type="compositionally biased region" description="Polar residues" evidence="1">
    <location>
        <begin position="289"/>
        <end position="301"/>
    </location>
</feature>
<accession>A0A1V6PCF5</accession>
<organism evidence="2 3">
    <name type="scientific">Penicillium decumbens</name>
    <dbReference type="NCBI Taxonomy" id="69771"/>
    <lineage>
        <taxon>Eukaryota</taxon>
        <taxon>Fungi</taxon>
        <taxon>Dikarya</taxon>
        <taxon>Ascomycota</taxon>
        <taxon>Pezizomycotina</taxon>
        <taxon>Eurotiomycetes</taxon>
        <taxon>Eurotiomycetidae</taxon>
        <taxon>Eurotiales</taxon>
        <taxon>Aspergillaceae</taxon>
        <taxon>Penicillium</taxon>
    </lineage>
</organism>
<dbReference type="AlphaFoldDB" id="A0A1V6PCF5"/>
<dbReference type="Proteomes" id="UP000191522">
    <property type="component" value="Unassembled WGS sequence"/>
</dbReference>
<feature type="compositionally biased region" description="Polar residues" evidence="1">
    <location>
        <begin position="309"/>
        <end position="321"/>
    </location>
</feature>
<evidence type="ECO:0000313" key="2">
    <source>
        <dbReference type="EMBL" id="OQD74206.1"/>
    </source>
</evidence>
<feature type="compositionally biased region" description="Polar residues" evidence="1">
    <location>
        <begin position="66"/>
        <end position="78"/>
    </location>
</feature>
<proteinExistence type="predicted"/>
<reference evidence="3" key="1">
    <citation type="journal article" date="2017" name="Nat. Microbiol.">
        <title>Global analysis of biosynthetic gene clusters reveals vast potential of secondary metabolite production in Penicillium species.</title>
        <authorList>
            <person name="Nielsen J.C."/>
            <person name="Grijseels S."/>
            <person name="Prigent S."/>
            <person name="Ji B."/>
            <person name="Dainat J."/>
            <person name="Nielsen K.F."/>
            <person name="Frisvad J.C."/>
            <person name="Workman M."/>
            <person name="Nielsen J."/>
        </authorList>
    </citation>
    <scope>NUCLEOTIDE SEQUENCE [LARGE SCALE GENOMIC DNA]</scope>
    <source>
        <strain evidence="3">IBT 11843</strain>
    </source>
</reference>
<feature type="region of interest" description="Disordered" evidence="1">
    <location>
        <begin position="220"/>
        <end position="255"/>
    </location>
</feature>
<gene>
    <name evidence="2" type="ORF">PENDEC_c012G00870</name>
</gene>
<dbReference type="EMBL" id="MDYL01000012">
    <property type="protein sequence ID" value="OQD74206.1"/>
    <property type="molecule type" value="Genomic_DNA"/>
</dbReference>
<feature type="region of interest" description="Disordered" evidence="1">
    <location>
        <begin position="1"/>
        <end position="174"/>
    </location>
</feature>
<feature type="compositionally biased region" description="Polar residues" evidence="1">
    <location>
        <begin position="120"/>
        <end position="139"/>
    </location>
</feature>
<protein>
    <submittedName>
        <fullName evidence="2">Uncharacterized protein</fullName>
    </submittedName>
</protein>
<dbReference type="OrthoDB" id="4755622at2759"/>
<evidence type="ECO:0000313" key="3">
    <source>
        <dbReference type="Proteomes" id="UP000191522"/>
    </source>
</evidence>
<sequence>MDLSHYHSGTPPGKTEGAPEGSSHRQHQYSAPETEQGDEVGAFATPNHSRARPWEPEVILPGPDEMTSQMHLLSSTHPGPSFNPLVPRKRTIDETEPGEMQPPPNLNPRRPRFHLPSPSPSEHSTARSSNKKTPNNKGSTKIPRIRKPPSNKSSPSGSAGHARQPRPSEPRPIVFVPFEEIAAHTAKCDDCDRRNSDGMIRCLSCGWQCCRKCQELRGGDKTHETVRGQHAPDDEQSTLRNVKPDESNAPLTDAGHASTALVAAEALMRLSTSPSSRVDNPFKAESPVERSSSVNYSQLGDNTVDEYSDASTVDRSSTISWLSDVEEGKEKLEPTLKQLDLLRRNPPRASRPSDMRD</sequence>
<name>A0A1V6PCF5_PENDC</name>
<evidence type="ECO:0000256" key="1">
    <source>
        <dbReference type="SAM" id="MobiDB-lite"/>
    </source>
</evidence>